<dbReference type="CDD" id="cd04733">
    <property type="entry name" value="OYE_like_2_FMN"/>
    <property type="match status" value="1"/>
</dbReference>
<feature type="domain" description="NADH:flavin oxidoreductase/NADH oxidase N-terminal" evidence="3">
    <location>
        <begin position="98"/>
        <end position="415"/>
    </location>
</feature>
<organism evidence="4 6">
    <name type="scientific">Parascaris univalens</name>
    <name type="common">Nematode worm</name>
    <dbReference type="NCBI Taxonomy" id="6257"/>
    <lineage>
        <taxon>Eukaryota</taxon>
        <taxon>Metazoa</taxon>
        <taxon>Ecdysozoa</taxon>
        <taxon>Nematoda</taxon>
        <taxon>Chromadorea</taxon>
        <taxon>Rhabditida</taxon>
        <taxon>Spirurina</taxon>
        <taxon>Ascaridomorpha</taxon>
        <taxon>Ascaridoidea</taxon>
        <taxon>Ascarididae</taxon>
        <taxon>Parascaris</taxon>
    </lineage>
</organism>
<dbReference type="InterPro" id="IPR001155">
    <property type="entry name" value="OxRdtase_FMN_N"/>
</dbReference>
<evidence type="ECO:0000259" key="3">
    <source>
        <dbReference type="Pfam" id="PF00724"/>
    </source>
</evidence>
<dbReference type="InterPro" id="IPR051799">
    <property type="entry name" value="NADH_flavin_oxidoreductase"/>
</dbReference>
<evidence type="ECO:0000313" key="4">
    <source>
        <dbReference type="Proteomes" id="UP000887569"/>
    </source>
</evidence>
<accession>A0A915AS36</accession>
<evidence type="ECO:0000256" key="2">
    <source>
        <dbReference type="ARBA" id="ARBA00023002"/>
    </source>
</evidence>
<evidence type="ECO:0000313" key="5">
    <source>
        <dbReference type="WBParaSite" id="PgR013_g009_t05"/>
    </source>
</evidence>
<dbReference type="Gene3D" id="3.20.20.70">
    <property type="entry name" value="Aldolase class I"/>
    <property type="match status" value="1"/>
</dbReference>
<dbReference type="Pfam" id="PF00724">
    <property type="entry name" value="Oxidored_FMN"/>
    <property type="match status" value="1"/>
</dbReference>
<name>A0A915AS36_PARUN</name>
<proteinExistence type="predicted"/>
<dbReference type="GO" id="GO:0016491">
    <property type="term" value="F:oxidoreductase activity"/>
    <property type="evidence" value="ECO:0007669"/>
    <property type="project" value="UniProtKB-KW"/>
</dbReference>
<protein>
    <submittedName>
        <fullName evidence="5 6">Choline/carnitine acyltransferase domain-containing protein</fullName>
    </submittedName>
</protein>
<keyword evidence="1" id="KW-0285">Flavoprotein</keyword>
<dbReference type="WBParaSite" id="PgR013_g009_t06">
    <property type="protein sequence ID" value="PgR013_g009_t06"/>
    <property type="gene ID" value="PgR013_g009"/>
</dbReference>
<dbReference type="PANTHER" id="PTHR43656:SF5">
    <property type="entry name" value="NADH:FLAVIN OXIDOREDUCTASE_NADH OXIDASE N-TERMINAL DOMAIN-CONTAINING PROTEIN"/>
    <property type="match status" value="1"/>
</dbReference>
<dbReference type="PANTHER" id="PTHR43656">
    <property type="entry name" value="BINDING OXIDOREDUCTASE, PUTATIVE (AFU_ORTHOLOGUE AFUA_2G08260)-RELATED"/>
    <property type="match status" value="1"/>
</dbReference>
<evidence type="ECO:0000256" key="1">
    <source>
        <dbReference type="ARBA" id="ARBA00022630"/>
    </source>
</evidence>
<reference evidence="5 6" key="1">
    <citation type="submission" date="2022-11" db="UniProtKB">
        <authorList>
            <consortium name="WormBaseParasite"/>
        </authorList>
    </citation>
    <scope>IDENTIFICATION</scope>
</reference>
<keyword evidence="2" id="KW-0560">Oxidoreductase</keyword>
<dbReference type="WBParaSite" id="PgR013_g009_t05">
    <property type="protein sequence ID" value="PgR013_g009_t05"/>
    <property type="gene ID" value="PgR013_g009"/>
</dbReference>
<sequence length="495" mass="55588">MKSPRYFIYRAEFVRERLSARENMLGKCLQICFRVPYHRCRSYRFLCRRTVFDLQRRCQVTMANILDEPLHFPTSGRTANNRFLKAALSERLTQWDRLQPSRNGVPTERLINTYDKWGHGGWGIILTGNAIVDANHLESAGNMIIEKSVDSPWRREAFKKLANAAKSDGALVIVQLSHGGRQTPIAINEHPFSASDVRLTGGVMGASFGQPIPLTTEQIKTEVVEKFAYAAKFCADVGFDGIELHAAHGYLLSQFLSPTTNKRTDEYGGSVENRMRIIAEVYEAIRKLVPKDFVIGIKLNSAEFQKDGLSTPDAATISVGLEKLGFDFIELSGGTYERLEWRHLRESTVHREAYFIEFSEAIVKNLHKIILYLTGGFRTTRGMCDAIEKGATNGIGIGRPSTQEPDLAAKLTQGKTIAAVKTLIHPDDFTLALYACQTQMGQMGNDPFSGDVCKGIMDLSDKEVVEKYTAVLKKYMQDWGERMMKGEPMRGVCEF</sequence>
<evidence type="ECO:0000313" key="6">
    <source>
        <dbReference type="WBParaSite" id="PgR013_g009_t06"/>
    </source>
</evidence>
<dbReference type="SUPFAM" id="SSF51395">
    <property type="entry name" value="FMN-linked oxidoreductases"/>
    <property type="match status" value="1"/>
</dbReference>
<dbReference type="InterPro" id="IPR013785">
    <property type="entry name" value="Aldolase_TIM"/>
</dbReference>
<dbReference type="GO" id="GO:0010181">
    <property type="term" value="F:FMN binding"/>
    <property type="evidence" value="ECO:0007669"/>
    <property type="project" value="InterPro"/>
</dbReference>
<keyword evidence="4" id="KW-1185">Reference proteome</keyword>
<dbReference type="Proteomes" id="UP000887569">
    <property type="component" value="Unplaced"/>
</dbReference>
<dbReference type="AlphaFoldDB" id="A0A915AS36"/>